<evidence type="ECO:0000313" key="3">
    <source>
        <dbReference type="Proteomes" id="UP000614047"/>
    </source>
</evidence>
<proteinExistence type="predicted"/>
<evidence type="ECO:0000256" key="1">
    <source>
        <dbReference type="SAM" id="MobiDB-lite"/>
    </source>
</evidence>
<keyword evidence="3" id="KW-1185">Reference proteome</keyword>
<comment type="caution">
    <text evidence="2">The sequence shown here is derived from an EMBL/GenBank/DDBJ whole genome shotgun (WGS) entry which is preliminary data.</text>
</comment>
<dbReference type="EMBL" id="JADOUA010000001">
    <property type="protein sequence ID" value="MBG6093774.1"/>
    <property type="molecule type" value="Genomic_DNA"/>
</dbReference>
<dbReference type="RefSeq" id="WP_197015790.1">
    <property type="nucleotide sequence ID" value="NZ_BAABES010000003.1"/>
</dbReference>
<dbReference type="AlphaFoldDB" id="A0A931DS61"/>
<feature type="region of interest" description="Disordered" evidence="1">
    <location>
        <begin position="1"/>
        <end position="46"/>
    </location>
</feature>
<dbReference type="Proteomes" id="UP000614047">
    <property type="component" value="Unassembled WGS sequence"/>
</dbReference>
<evidence type="ECO:0000313" key="2">
    <source>
        <dbReference type="EMBL" id="MBG6093774.1"/>
    </source>
</evidence>
<name>A0A931DS61_9ACTN</name>
<protein>
    <submittedName>
        <fullName evidence="2">Uncharacterized protein</fullName>
    </submittedName>
</protein>
<sequence length="46" mass="4796">MSTSLANPRRTRIVAWPTQGSANPDQEQPAPSADTATAADDQGGEQ</sequence>
<feature type="compositionally biased region" description="Low complexity" evidence="1">
    <location>
        <begin position="33"/>
        <end position="46"/>
    </location>
</feature>
<reference evidence="2" key="1">
    <citation type="submission" date="2020-11" db="EMBL/GenBank/DDBJ databases">
        <title>Sequencing the genomes of 1000 actinobacteria strains.</title>
        <authorList>
            <person name="Klenk H.-P."/>
        </authorList>
    </citation>
    <scope>NUCLEOTIDE SEQUENCE</scope>
    <source>
        <strain evidence="2">DSM 43175</strain>
    </source>
</reference>
<accession>A0A931DS61</accession>
<organism evidence="2 3">
    <name type="scientific">Actinomadura viridis</name>
    <dbReference type="NCBI Taxonomy" id="58110"/>
    <lineage>
        <taxon>Bacteria</taxon>
        <taxon>Bacillati</taxon>
        <taxon>Actinomycetota</taxon>
        <taxon>Actinomycetes</taxon>
        <taxon>Streptosporangiales</taxon>
        <taxon>Thermomonosporaceae</taxon>
        <taxon>Actinomadura</taxon>
    </lineage>
</organism>
<gene>
    <name evidence="2" type="ORF">IW256_007887</name>
</gene>